<reference evidence="1 2" key="1">
    <citation type="submission" date="2019-07" db="EMBL/GenBank/DDBJ databases">
        <title>Whole genome shotgun sequence of Thiobacillus plumbophilus NBRC 107929.</title>
        <authorList>
            <person name="Hosoyama A."/>
            <person name="Uohara A."/>
            <person name="Ohji S."/>
            <person name="Ichikawa N."/>
        </authorList>
    </citation>
    <scope>NUCLEOTIDE SEQUENCE [LARGE SCALE GENOMIC DNA]</scope>
    <source>
        <strain evidence="1 2">NBRC 107929</strain>
    </source>
</reference>
<evidence type="ECO:0000313" key="2">
    <source>
        <dbReference type="Proteomes" id="UP000321337"/>
    </source>
</evidence>
<accession>A0A512L9F2</accession>
<sequence length="58" mass="6252">MGKGGVGQLTVFSFGHGKMRYVNYEQAFPPTLKGSHASPHLILLRGLFVAADAVSVRH</sequence>
<dbReference type="AlphaFoldDB" id="A0A512L9F2"/>
<evidence type="ECO:0000313" key="1">
    <source>
        <dbReference type="EMBL" id="GEP31116.1"/>
    </source>
</evidence>
<proteinExistence type="predicted"/>
<dbReference type="EMBL" id="BKAD01000024">
    <property type="protein sequence ID" value="GEP31116.1"/>
    <property type="molecule type" value="Genomic_DNA"/>
</dbReference>
<keyword evidence="2" id="KW-1185">Reference proteome</keyword>
<gene>
    <name evidence="1" type="ORF">TPL01_22540</name>
</gene>
<protein>
    <submittedName>
        <fullName evidence="1">Uncharacterized protein</fullName>
    </submittedName>
</protein>
<name>A0A512L9F2_9PROT</name>
<comment type="caution">
    <text evidence="1">The sequence shown here is derived from an EMBL/GenBank/DDBJ whole genome shotgun (WGS) entry which is preliminary data.</text>
</comment>
<organism evidence="1 2">
    <name type="scientific">Sulfuriferula plumbiphila</name>
    <dbReference type="NCBI Taxonomy" id="171865"/>
    <lineage>
        <taxon>Bacteria</taxon>
        <taxon>Pseudomonadati</taxon>
        <taxon>Pseudomonadota</taxon>
        <taxon>Betaproteobacteria</taxon>
        <taxon>Nitrosomonadales</taxon>
        <taxon>Sulfuricellaceae</taxon>
        <taxon>Sulfuriferula</taxon>
    </lineage>
</organism>
<dbReference type="Proteomes" id="UP000321337">
    <property type="component" value="Unassembled WGS sequence"/>
</dbReference>